<dbReference type="PANTHER" id="PTHR41523">
    <property type="entry name" value="TWO-COMPONENT SYSTEM SENSOR PROTEIN"/>
    <property type="match status" value="1"/>
</dbReference>
<dbReference type="InterPro" id="IPR011102">
    <property type="entry name" value="Sig_transdc_His_kinase_HWE"/>
</dbReference>
<keyword evidence="4" id="KW-0808">Transferase</keyword>
<name>A0ABR9IZ16_RHIVS</name>
<dbReference type="InterPro" id="IPR036890">
    <property type="entry name" value="HATPase_C_sf"/>
</dbReference>
<organism evidence="9 10">
    <name type="scientific">Rhizobium viscosum</name>
    <name type="common">Arthrobacter viscosus</name>
    <dbReference type="NCBI Taxonomy" id="1673"/>
    <lineage>
        <taxon>Bacteria</taxon>
        <taxon>Pseudomonadati</taxon>
        <taxon>Pseudomonadota</taxon>
        <taxon>Alphaproteobacteria</taxon>
        <taxon>Hyphomicrobiales</taxon>
        <taxon>Rhizobiaceae</taxon>
        <taxon>Rhizobium/Agrobacterium group</taxon>
        <taxon>Rhizobium</taxon>
    </lineage>
</organism>
<evidence type="ECO:0000256" key="2">
    <source>
        <dbReference type="ARBA" id="ARBA00012438"/>
    </source>
</evidence>
<keyword evidence="7" id="KW-0067">ATP-binding</keyword>
<keyword evidence="3" id="KW-0597">Phosphoprotein</keyword>
<protein>
    <recommendedName>
        <fullName evidence="2">histidine kinase</fullName>
        <ecNumber evidence="2">2.7.13.3</ecNumber>
    </recommendedName>
</protein>
<keyword evidence="6 9" id="KW-0418">Kinase</keyword>
<evidence type="ECO:0000256" key="6">
    <source>
        <dbReference type="ARBA" id="ARBA00022777"/>
    </source>
</evidence>
<evidence type="ECO:0000313" key="10">
    <source>
        <dbReference type="Proteomes" id="UP000620262"/>
    </source>
</evidence>
<dbReference type="SUPFAM" id="SSF55874">
    <property type="entry name" value="ATPase domain of HSP90 chaperone/DNA topoisomerase II/histidine kinase"/>
    <property type="match status" value="1"/>
</dbReference>
<feature type="domain" description="Signal transduction histidine kinase HWE region" evidence="8">
    <location>
        <begin position="2"/>
        <end position="50"/>
    </location>
</feature>
<dbReference type="Gene3D" id="3.30.565.10">
    <property type="entry name" value="Histidine kinase-like ATPase, C-terminal domain"/>
    <property type="match status" value="1"/>
</dbReference>
<comment type="catalytic activity">
    <reaction evidence="1">
        <text>ATP + protein L-histidine = ADP + protein N-phospho-L-histidine.</text>
        <dbReference type="EC" id="2.7.13.3"/>
    </reaction>
</comment>
<gene>
    <name evidence="9" type="ORF">H4W29_005575</name>
</gene>
<dbReference type="EC" id="2.7.13.3" evidence="2"/>
<accession>A0ABR9IZ16</accession>
<dbReference type="GO" id="GO:0016301">
    <property type="term" value="F:kinase activity"/>
    <property type="evidence" value="ECO:0007669"/>
    <property type="project" value="UniProtKB-KW"/>
</dbReference>
<keyword evidence="10" id="KW-1185">Reference proteome</keyword>
<evidence type="ECO:0000256" key="4">
    <source>
        <dbReference type="ARBA" id="ARBA00022679"/>
    </source>
</evidence>
<reference evidence="9 10" key="1">
    <citation type="submission" date="2020-10" db="EMBL/GenBank/DDBJ databases">
        <title>Sequencing the genomes of 1000 actinobacteria strains.</title>
        <authorList>
            <person name="Klenk H.-P."/>
        </authorList>
    </citation>
    <scope>NUCLEOTIDE SEQUENCE [LARGE SCALE GENOMIC DNA]</scope>
    <source>
        <strain evidence="9 10">DSM 7307</strain>
    </source>
</reference>
<evidence type="ECO:0000256" key="7">
    <source>
        <dbReference type="ARBA" id="ARBA00022840"/>
    </source>
</evidence>
<evidence type="ECO:0000313" key="9">
    <source>
        <dbReference type="EMBL" id="MBE1508330.1"/>
    </source>
</evidence>
<dbReference type="Pfam" id="PF07536">
    <property type="entry name" value="HWE_HK"/>
    <property type="match status" value="1"/>
</dbReference>
<evidence type="ECO:0000259" key="8">
    <source>
        <dbReference type="Pfam" id="PF07536"/>
    </source>
</evidence>
<evidence type="ECO:0000256" key="3">
    <source>
        <dbReference type="ARBA" id="ARBA00022553"/>
    </source>
</evidence>
<comment type="caution">
    <text evidence="9">The sequence shown here is derived from an EMBL/GenBank/DDBJ whole genome shotgun (WGS) entry which is preliminary data.</text>
</comment>
<evidence type="ECO:0000256" key="1">
    <source>
        <dbReference type="ARBA" id="ARBA00000085"/>
    </source>
</evidence>
<dbReference type="PANTHER" id="PTHR41523:SF7">
    <property type="entry name" value="HISTIDINE KINASE"/>
    <property type="match status" value="1"/>
</dbReference>
<keyword evidence="5" id="KW-0547">Nucleotide-binding</keyword>
<dbReference type="EMBL" id="JADBEC010000002">
    <property type="protein sequence ID" value="MBE1508330.1"/>
    <property type="molecule type" value="Genomic_DNA"/>
</dbReference>
<sequence length="162" mass="17592">MFDGRLDALARSHKLLVDARWEGAEFSTLARSQLAAYLTDGSQRLDLQGDPVVLPPDLATPFGLVLHELATNAAKYGALSSGTGRVLLRWVLDEENGRRQFRVTWQESGGPPVMEPEKTGFGGSLIARSLPGATVHREFASAGLTCTIELELPEDRDDDAES</sequence>
<proteinExistence type="predicted"/>
<evidence type="ECO:0000256" key="5">
    <source>
        <dbReference type="ARBA" id="ARBA00022741"/>
    </source>
</evidence>
<dbReference type="Proteomes" id="UP000620262">
    <property type="component" value="Unassembled WGS sequence"/>
</dbReference>